<sequence>MNIKVYAIRDICTGYMTPTFEINDAVAIRNFEHAVTSVDSVLRSHASDFDLFRIGQYDSDTGRMMPVEMPILLRSGKDVLLDA</sequence>
<accession>A0AAU8B7G6</accession>
<name>A0AAU8B7G6_9VIRU</name>
<protein>
    <submittedName>
        <fullName evidence="1">Nonstructural protein</fullName>
    </submittedName>
</protein>
<dbReference type="InterPro" id="IPR046781">
    <property type="entry name" value="Phage_ORF5"/>
</dbReference>
<organism evidence="1">
    <name type="scientific">Dulem virus 106</name>
    <dbReference type="NCBI Taxonomy" id="3145583"/>
    <lineage>
        <taxon>Viruses</taxon>
        <taxon>Monodnaviria</taxon>
        <taxon>Sangervirae</taxon>
        <taxon>Phixviricota</taxon>
        <taxon>Malgrandaviricetes</taxon>
        <taxon>Petitvirales</taxon>
        <taxon>Microviridae</taxon>
        <taxon>Microvirus</taxon>
    </lineage>
</organism>
<dbReference type="EMBL" id="PP511840">
    <property type="protein sequence ID" value="XCD07996.1"/>
    <property type="molecule type" value="Genomic_DNA"/>
</dbReference>
<evidence type="ECO:0000313" key="1">
    <source>
        <dbReference type="EMBL" id="XCD07996.1"/>
    </source>
</evidence>
<proteinExistence type="predicted"/>
<dbReference type="Pfam" id="PF20577">
    <property type="entry name" value="Phage_ORF5"/>
    <property type="match status" value="1"/>
</dbReference>
<reference evidence="1" key="1">
    <citation type="submission" date="2024-03" db="EMBL/GenBank/DDBJ databases">
        <title>Diverse circular DNA viruses in blood, oral, and fecal samples of captive lemurs.</title>
        <authorList>
            <person name="Paietta E.N."/>
            <person name="Kraberger S."/>
            <person name="Lund M.C."/>
            <person name="Custer J.M."/>
            <person name="Vargas K.M."/>
            <person name="Ehmke E.E."/>
            <person name="Yoder A.D."/>
            <person name="Varsani A."/>
        </authorList>
    </citation>
    <scope>NUCLEOTIDE SEQUENCE</scope>
    <source>
        <strain evidence="1">Duke_28FS_110</strain>
    </source>
</reference>